<evidence type="ECO:0000313" key="3">
    <source>
        <dbReference type="Proteomes" id="UP000293852"/>
    </source>
</evidence>
<sequence>MTARPAPSSLAHTGGMNEARFRRPARLDPRDAEELVGDHDPALRDEVAHTTARAVVSNARASEDPEVVARLVRLVESEGLDAVAALWADAAPVTLPGALWRLYVLREWVRRDPQTVSLRYRLGVDAAPVQEAVAGVPRPPEPTDLRALADAVLSGVYAGDLAVALERAAAFCRILATGAAFDADAREVADPHGADRMTRGAAGLVRTAEELEQAAGHWRAGKLD</sequence>
<dbReference type="AlphaFoldDB" id="A0A4Q7M5I8"/>
<dbReference type="EMBL" id="SGWX01000001">
    <property type="protein sequence ID" value="RZS62904.1"/>
    <property type="molecule type" value="Genomic_DNA"/>
</dbReference>
<dbReference type="Proteomes" id="UP000293852">
    <property type="component" value="Unassembled WGS sequence"/>
</dbReference>
<proteinExistence type="predicted"/>
<gene>
    <name evidence="2" type="ORF">EV386_3260</name>
</gene>
<comment type="caution">
    <text evidence="2">The sequence shown here is derived from an EMBL/GenBank/DDBJ whole genome shotgun (WGS) entry which is preliminary data.</text>
</comment>
<name>A0A4Q7M5I8_9MICO</name>
<organism evidence="2 3">
    <name type="scientific">Xylanimonas ulmi</name>
    <dbReference type="NCBI Taxonomy" id="228973"/>
    <lineage>
        <taxon>Bacteria</taxon>
        <taxon>Bacillati</taxon>
        <taxon>Actinomycetota</taxon>
        <taxon>Actinomycetes</taxon>
        <taxon>Micrococcales</taxon>
        <taxon>Promicromonosporaceae</taxon>
        <taxon>Xylanimonas</taxon>
    </lineage>
</organism>
<evidence type="ECO:0008006" key="4">
    <source>
        <dbReference type="Google" id="ProtNLM"/>
    </source>
</evidence>
<feature type="region of interest" description="Disordered" evidence="1">
    <location>
        <begin position="1"/>
        <end position="24"/>
    </location>
</feature>
<evidence type="ECO:0000313" key="2">
    <source>
        <dbReference type="EMBL" id="RZS62904.1"/>
    </source>
</evidence>
<evidence type="ECO:0000256" key="1">
    <source>
        <dbReference type="SAM" id="MobiDB-lite"/>
    </source>
</evidence>
<accession>A0A4Q7M5I8</accession>
<keyword evidence="3" id="KW-1185">Reference proteome</keyword>
<reference evidence="2 3" key="1">
    <citation type="submission" date="2019-02" db="EMBL/GenBank/DDBJ databases">
        <title>Sequencing the genomes of 1000 actinobacteria strains.</title>
        <authorList>
            <person name="Klenk H.-P."/>
        </authorList>
    </citation>
    <scope>NUCLEOTIDE SEQUENCE [LARGE SCALE GENOMIC DNA]</scope>
    <source>
        <strain evidence="2 3">DSM 16932</strain>
    </source>
</reference>
<protein>
    <recommendedName>
        <fullName evidence="4">DNA-directed RNA polymerase subunit beta</fullName>
    </recommendedName>
</protein>